<evidence type="ECO:0000313" key="4">
    <source>
        <dbReference type="Proteomes" id="UP000886595"/>
    </source>
</evidence>
<dbReference type="AlphaFoldDB" id="A0A8X7VCV0"/>
<feature type="compositionally biased region" description="Polar residues" evidence="2">
    <location>
        <begin position="255"/>
        <end position="282"/>
    </location>
</feature>
<dbReference type="Proteomes" id="UP000886595">
    <property type="component" value="Unassembled WGS sequence"/>
</dbReference>
<dbReference type="EMBL" id="JAAMPC010000006">
    <property type="protein sequence ID" value="KAG2309050.1"/>
    <property type="molecule type" value="Genomic_DNA"/>
</dbReference>
<comment type="caution">
    <text evidence="3">The sequence shown here is derived from an EMBL/GenBank/DDBJ whole genome shotgun (WGS) entry which is preliminary data.</text>
</comment>
<feature type="region of interest" description="Disordered" evidence="2">
    <location>
        <begin position="254"/>
        <end position="286"/>
    </location>
</feature>
<protein>
    <submittedName>
        <fullName evidence="3">Uncharacterized protein</fullName>
    </submittedName>
</protein>
<keyword evidence="4" id="KW-1185">Reference proteome</keyword>
<dbReference type="PANTHER" id="PTHR35480:SF1">
    <property type="entry name" value="MATERNAL EFFECT EMBRYO ARREST 22"/>
    <property type="match status" value="1"/>
</dbReference>
<keyword evidence="1" id="KW-0175">Coiled coil</keyword>
<evidence type="ECO:0000256" key="2">
    <source>
        <dbReference type="SAM" id="MobiDB-lite"/>
    </source>
</evidence>
<name>A0A8X7VCV0_BRACI</name>
<feature type="coiled-coil region" evidence="1">
    <location>
        <begin position="38"/>
        <end position="190"/>
    </location>
</feature>
<reference evidence="3 4" key="1">
    <citation type="submission" date="2020-02" db="EMBL/GenBank/DDBJ databases">
        <authorList>
            <person name="Ma Q."/>
            <person name="Huang Y."/>
            <person name="Song X."/>
            <person name="Pei D."/>
        </authorList>
    </citation>
    <scope>NUCLEOTIDE SEQUENCE [LARGE SCALE GENOMIC DNA]</scope>
    <source>
        <strain evidence="3">Sxm20200214</strain>
        <tissue evidence="3">Leaf</tissue>
    </source>
</reference>
<accession>A0A8X7VCV0</accession>
<evidence type="ECO:0000313" key="3">
    <source>
        <dbReference type="EMBL" id="KAG2309050.1"/>
    </source>
</evidence>
<feature type="region of interest" description="Disordered" evidence="2">
    <location>
        <begin position="362"/>
        <end position="384"/>
    </location>
</feature>
<evidence type="ECO:0000256" key="1">
    <source>
        <dbReference type="SAM" id="Coils"/>
    </source>
</evidence>
<dbReference type="OrthoDB" id="1933275at2759"/>
<sequence>MAANDPPPELASGSPCCLAWQGKYLGMKKRCDACKEAIEILQKAMGIANDEKTSLQKKLREMAYNTDTKENVSVTKASLEKEVSDLKSEILSLQQKLERNLQAKREEIKILHDQTCSGEKEIDELKKLLTKETLRAENSEEEREHICKELNKTKALLVKYKDIKPHDAKMEKEREKRADMESAKSREQMKLAEILSKKFEIIRTRDEELKKEAELQTASSKVKVAENSAKLEEKIRLLEMNQKTAMEWKSRADDLSQQLQESHSVQELSLSQKSAQTRSVSPQKARDLDKAKVRLLKKELKFERECAKHSKRAEEIGGLKLKFGRLTNRMSLLGEYFSRDVEGTTGLAKAEGPMKMQMLESQNNRSGKNHSDARCQLVASSGSQDEARKLSTQLIAKSKQGVSGSLSGTISQLESLTGGSRKLQTSRVISSKTSFSDRQLLASQGTEQFIITTSTEIAEDQPNIQPAKSNMFQKIDTMTKGNPCLVAKNYLQRRQRDSHEVANEHFRKRKRMPEAVESRKHICLSTAKEHGPVASFVDDVVAIDYMKLLELDHPEEESRYKMARESLLSPDLPQVNFWVMISSSQHSKCFSDSQRPRKSTTLRGHILKHFIVFSNIEDQNSIIKIFHAANNCIKRCPPSAPRAQWAVPSILFSLKMEENLSGRERVCVFFSLLLHNFSAVFSMKIGNILDDDSYSCLDSFSKHIAGVIADTEAGAILSDFLEELLSLLQDLLSEQRVWYSAKSSGITVFDLSIPVTMNGENVALFRRIALIDHLVAGSAILAAICTVVDRVGFIREASFEILHKHSHDKTSVPLTILHVFAHIAGEKMMSSSDHDVSNAVLKSVVMFLEEKHFDSVEGNAELHPGKNKCPFSDRSSSLEAMASMLMEIIQEFTQSNTLHQSLTEKTKFRPEHKSFQFILARDQSVTLCDILSFVELIGRYTEWDWISENIVAPLLKMLEMPLSMNFAVAIVSLLGQLSSIGVDAGGYENEGTSNLREKLSAFLQCETTLKAGFAIQIATVCSFLKTIELDFSTVFQGKTIMLPGCGDQSLSASANLVAKWFSLLSDEQKVFATEFLQTSVVR</sequence>
<proteinExistence type="predicted"/>
<dbReference type="PANTHER" id="PTHR35480">
    <property type="entry name" value="MATERNAL EFFECT EMBRYO ARREST 22"/>
    <property type="match status" value="1"/>
</dbReference>
<organism evidence="3 4">
    <name type="scientific">Brassica carinata</name>
    <name type="common">Ethiopian mustard</name>
    <name type="synonym">Abyssinian cabbage</name>
    <dbReference type="NCBI Taxonomy" id="52824"/>
    <lineage>
        <taxon>Eukaryota</taxon>
        <taxon>Viridiplantae</taxon>
        <taxon>Streptophyta</taxon>
        <taxon>Embryophyta</taxon>
        <taxon>Tracheophyta</taxon>
        <taxon>Spermatophyta</taxon>
        <taxon>Magnoliopsida</taxon>
        <taxon>eudicotyledons</taxon>
        <taxon>Gunneridae</taxon>
        <taxon>Pentapetalae</taxon>
        <taxon>rosids</taxon>
        <taxon>malvids</taxon>
        <taxon>Brassicales</taxon>
        <taxon>Brassicaceae</taxon>
        <taxon>Brassiceae</taxon>
        <taxon>Brassica</taxon>
    </lineage>
</organism>
<gene>
    <name evidence="3" type="ORF">Bca52824_028798</name>
</gene>